<gene>
    <name evidence="1" type="ORF">RPERSI_LOCUS25384</name>
</gene>
<evidence type="ECO:0000313" key="2">
    <source>
        <dbReference type="Proteomes" id="UP000789920"/>
    </source>
</evidence>
<reference evidence="1" key="1">
    <citation type="submission" date="2021-06" db="EMBL/GenBank/DDBJ databases">
        <authorList>
            <person name="Kallberg Y."/>
            <person name="Tangrot J."/>
            <person name="Rosling A."/>
        </authorList>
    </citation>
    <scope>NUCLEOTIDE SEQUENCE</scope>
    <source>
        <strain evidence="1">MA461A</strain>
    </source>
</reference>
<proteinExistence type="predicted"/>
<accession>A0ACA9S0R0</accession>
<sequence length="47" mass="5128">KRAKQSTKKVKYQKGKAAASDAPKSEVLAKEQILETSTSKSEVLAKH</sequence>
<evidence type="ECO:0000313" key="1">
    <source>
        <dbReference type="EMBL" id="CAG8820570.1"/>
    </source>
</evidence>
<dbReference type="EMBL" id="CAJVQC010083801">
    <property type="protein sequence ID" value="CAG8820570.1"/>
    <property type="molecule type" value="Genomic_DNA"/>
</dbReference>
<comment type="caution">
    <text evidence="1">The sequence shown here is derived from an EMBL/GenBank/DDBJ whole genome shotgun (WGS) entry which is preliminary data.</text>
</comment>
<organism evidence="1 2">
    <name type="scientific">Racocetra persica</name>
    <dbReference type="NCBI Taxonomy" id="160502"/>
    <lineage>
        <taxon>Eukaryota</taxon>
        <taxon>Fungi</taxon>
        <taxon>Fungi incertae sedis</taxon>
        <taxon>Mucoromycota</taxon>
        <taxon>Glomeromycotina</taxon>
        <taxon>Glomeromycetes</taxon>
        <taxon>Diversisporales</taxon>
        <taxon>Gigasporaceae</taxon>
        <taxon>Racocetra</taxon>
    </lineage>
</organism>
<dbReference type="Proteomes" id="UP000789920">
    <property type="component" value="Unassembled WGS sequence"/>
</dbReference>
<name>A0ACA9S0R0_9GLOM</name>
<keyword evidence="2" id="KW-1185">Reference proteome</keyword>
<protein>
    <submittedName>
        <fullName evidence="1">33995_t:CDS:1</fullName>
    </submittedName>
</protein>
<feature type="non-terminal residue" evidence="1">
    <location>
        <position position="1"/>
    </location>
</feature>